<feature type="domain" description="DM13" evidence="4">
    <location>
        <begin position="144"/>
        <end position="251"/>
    </location>
</feature>
<evidence type="ECO:0000259" key="4">
    <source>
        <dbReference type="PROSITE" id="PS51549"/>
    </source>
</evidence>
<comment type="caution">
    <text evidence="5">The sequence shown here is derived from an EMBL/GenBank/DDBJ whole genome shotgun (WGS) entry which is preliminary data.</text>
</comment>
<dbReference type="EMBL" id="CAJNRD030001117">
    <property type="protein sequence ID" value="CAG5078594.1"/>
    <property type="molecule type" value="Genomic_DNA"/>
</dbReference>
<dbReference type="InterPro" id="IPR052126">
    <property type="entry name" value="Spindle_Org/Thrombomodulin"/>
</dbReference>
<dbReference type="InterPro" id="IPR045266">
    <property type="entry name" value="DOH_DOMON"/>
</dbReference>
<evidence type="ECO:0000259" key="3">
    <source>
        <dbReference type="PROSITE" id="PS50836"/>
    </source>
</evidence>
<feature type="domain" description="DOMON" evidence="3">
    <location>
        <begin position="278"/>
        <end position="411"/>
    </location>
</feature>
<dbReference type="Proteomes" id="UP000786811">
    <property type="component" value="Unassembled WGS sequence"/>
</dbReference>
<dbReference type="PROSITE" id="PS50836">
    <property type="entry name" value="DOMON"/>
    <property type="match status" value="1"/>
</dbReference>
<evidence type="ECO:0000313" key="5">
    <source>
        <dbReference type="EMBL" id="CAG5078594.1"/>
    </source>
</evidence>
<evidence type="ECO:0000256" key="2">
    <source>
        <dbReference type="SAM" id="SignalP"/>
    </source>
</evidence>
<dbReference type="Pfam" id="PF03351">
    <property type="entry name" value="DOMON"/>
    <property type="match status" value="1"/>
</dbReference>
<gene>
    <name evidence="5" type="ORF">HICCMSTLAB_LOCUS2786</name>
</gene>
<dbReference type="Pfam" id="PF10517">
    <property type="entry name" value="DM13"/>
    <property type="match status" value="2"/>
</dbReference>
<dbReference type="CDD" id="cd09631">
    <property type="entry name" value="DOMON_DOH"/>
    <property type="match status" value="1"/>
</dbReference>
<keyword evidence="2" id="KW-0732">Signal</keyword>
<evidence type="ECO:0000313" key="6">
    <source>
        <dbReference type="Proteomes" id="UP000786811"/>
    </source>
</evidence>
<feature type="signal peptide" evidence="2">
    <location>
        <begin position="1"/>
        <end position="19"/>
    </location>
</feature>
<proteinExistence type="predicted"/>
<dbReference type="AlphaFoldDB" id="A0A8J2H6D4"/>
<dbReference type="SMART" id="SM00686">
    <property type="entry name" value="DM13"/>
    <property type="match status" value="2"/>
</dbReference>
<keyword evidence="1" id="KW-0677">Repeat</keyword>
<organism evidence="5 6">
    <name type="scientific">Cotesia congregata</name>
    <name type="common">Parasitoid wasp</name>
    <name type="synonym">Apanteles congregatus</name>
    <dbReference type="NCBI Taxonomy" id="51543"/>
    <lineage>
        <taxon>Eukaryota</taxon>
        <taxon>Metazoa</taxon>
        <taxon>Ecdysozoa</taxon>
        <taxon>Arthropoda</taxon>
        <taxon>Hexapoda</taxon>
        <taxon>Insecta</taxon>
        <taxon>Pterygota</taxon>
        <taxon>Neoptera</taxon>
        <taxon>Endopterygota</taxon>
        <taxon>Hymenoptera</taxon>
        <taxon>Apocrita</taxon>
        <taxon>Ichneumonoidea</taxon>
        <taxon>Braconidae</taxon>
        <taxon>Microgastrinae</taxon>
        <taxon>Cotesia</taxon>
    </lineage>
</organism>
<keyword evidence="6" id="KW-1185">Reference proteome</keyword>
<sequence>MFKICGLFVVLMLIPIVISQEPEEEYKGKALGKFNAYHHQVSGEVHAVDEYTLLLTSFNYDGNGADAFFWAGASNRPGPQGFIVPDEWGKTNILDRYFNKDFTLTLPDNKKITDIKWLAVYDIGSQNTFGDVYIPEEFEPPAPQKISQLSRRSHGVTSDPIVILDAKTISIPRFQYDGKGNDTYFWVGSGAQPSSKGVKVPDDYGYLDSLREYKGEDIIIQLPGEMTVFQINWLSIFDLSTRSNYGSVIIPEGLNVPPSLVKAIKTMSTLPNCVQLHKNYQVSWEIFGPQITIQLSGQIGDDEYMGFGLSGSEEKSQMEGADVTIAYMDDVRGYATDYNITSKAPCGKTLGQYKGVCKDELVGGTESNQFYTAVKENGITTITYRRNLISPDSGDKPYPTDRPVYVVWSLGRLDENKEPNFHDYYPKTSLKLELNRAEPENTCSDFTELNKKYTEPWEKFDIFDRSIRSFKATIGPSGGKKGYQGMTGLTSMGYVWYLNGLMSPEIYLRRGLTYSFRVYGGNNPHSPNFYHPFIITDEIHGGYDRLSDVAQAQVRVLAGVEFTRRGRPRPTAVGPLCLSKHGERDRRLDDDFLSFQKFNRTLIHVCEPGDGGILEVTPNSSWPDTVYYHSFTHANMGWKIHVVDAYIRISGSSTIVLTSTRSLLVITLFILFF</sequence>
<name>A0A8J2H6D4_COTCN</name>
<evidence type="ECO:0000256" key="1">
    <source>
        <dbReference type="ARBA" id="ARBA00022737"/>
    </source>
</evidence>
<dbReference type="InterPro" id="IPR005018">
    <property type="entry name" value="DOMON_domain"/>
</dbReference>
<dbReference type="InterPro" id="IPR019545">
    <property type="entry name" value="DM13_domain"/>
</dbReference>
<dbReference type="PANTHER" id="PTHR24036">
    <property type="entry name" value="SKELETOR-RELATED"/>
    <property type="match status" value="1"/>
</dbReference>
<dbReference type="OrthoDB" id="2448405at2759"/>
<protein>
    <submittedName>
        <fullName evidence="5">Isoforms B/C (Drosophila melanogaster)</fullName>
    </submittedName>
</protein>
<dbReference type="PROSITE" id="PS51549">
    <property type="entry name" value="DM13"/>
    <property type="match status" value="2"/>
</dbReference>
<dbReference type="PANTHER" id="PTHR24036:SF16">
    <property type="entry name" value="KNICKKOPF"/>
    <property type="match status" value="1"/>
</dbReference>
<accession>A0A8J2H6D4</accession>
<feature type="chain" id="PRO_5035312824" evidence="2">
    <location>
        <begin position="20"/>
        <end position="673"/>
    </location>
</feature>
<reference evidence="5" key="1">
    <citation type="submission" date="2021-04" db="EMBL/GenBank/DDBJ databases">
        <authorList>
            <person name="Chebbi M.A.C M."/>
        </authorList>
    </citation>
    <scope>NUCLEOTIDE SEQUENCE</scope>
</reference>
<feature type="domain" description="DM13" evidence="4">
    <location>
        <begin position="28"/>
        <end position="135"/>
    </location>
</feature>
<dbReference type="SMART" id="SM00664">
    <property type="entry name" value="DoH"/>
    <property type="match status" value="1"/>
</dbReference>